<evidence type="ECO:0008006" key="3">
    <source>
        <dbReference type="Google" id="ProtNLM"/>
    </source>
</evidence>
<gene>
    <name evidence="1" type="ORF">DL546_005483</name>
</gene>
<sequence length="512" mass="55880">MSQSGTHTATHSDSDKPTLLQVLSNPLILCHTTPYLPVADTLSLAATSKTFRYLIYQTPQVFRYLDLSGTKSAQFDLEGIDHGGETWRNVQLDENLTEDDFYSGPLRGIFSTLRRINILSNVQVLVLDGLSVTADLVHEIVTDPYYSVQILSLRECTHLNERKLRGTLKYICRPSRPEGTPRLKALYFFTKKEPSASKGSQIPAAAGVTLDLSSGSAVALTWNARSQEALAPTTLVSDEAEPEPWYGLRGPQSRGFRPIDRDWAQTLVDCDGIIAFDAVLCACPRHMNSPAWGKVDIAALEAASSSAVASVPTWAFAQYSLDGCFSCGSAPEGWTVWGIDDASDGSKADSAGRRHSEVDGKDPDIGRYPLLSPLPRHSASVRVAMCPAGQTPYGRQPSATAQTAKFIPRCISCLRDRYCTSCHKWWCESCYVGPYPQGPPIANAQGILQGAETHRVSKSCWECGTNCRDCIGNTQLVCSVCGGGYCIIHNEGSGSLHCDWCASRGRHIRELY</sequence>
<reference evidence="1 2" key="1">
    <citation type="submission" date="2018-08" db="EMBL/GenBank/DDBJ databases">
        <title>Draft genome of the lignicolous fungus Coniochaeta pulveracea.</title>
        <authorList>
            <person name="Borstlap C.J."/>
            <person name="De Witt R.N."/>
            <person name="Botha A."/>
            <person name="Volschenk H."/>
        </authorList>
    </citation>
    <scope>NUCLEOTIDE SEQUENCE [LARGE SCALE GENOMIC DNA]</scope>
    <source>
        <strain evidence="1 2">CAB683</strain>
    </source>
</reference>
<keyword evidence="2" id="KW-1185">Reference proteome</keyword>
<dbReference type="Proteomes" id="UP000275385">
    <property type="component" value="Unassembled WGS sequence"/>
</dbReference>
<comment type="caution">
    <text evidence="1">The sequence shown here is derived from an EMBL/GenBank/DDBJ whole genome shotgun (WGS) entry which is preliminary data.</text>
</comment>
<dbReference type="AlphaFoldDB" id="A0A420Y574"/>
<proteinExistence type="predicted"/>
<dbReference type="OrthoDB" id="5345494at2759"/>
<name>A0A420Y574_9PEZI</name>
<evidence type="ECO:0000313" key="1">
    <source>
        <dbReference type="EMBL" id="RKU43039.1"/>
    </source>
</evidence>
<evidence type="ECO:0000313" key="2">
    <source>
        <dbReference type="Proteomes" id="UP000275385"/>
    </source>
</evidence>
<dbReference type="STRING" id="177199.A0A420Y574"/>
<organism evidence="1 2">
    <name type="scientific">Coniochaeta pulveracea</name>
    <dbReference type="NCBI Taxonomy" id="177199"/>
    <lineage>
        <taxon>Eukaryota</taxon>
        <taxon>Fungi</taxon>
        <taxon>Dikarya</taxon>
        <taxon>Ascomycota</taxon>
        <taxon>Pezizomycotina</taxon>
        <taxon>Sordariomycetes</taxon>
        <taxon>Sordariomycetidae</taxon>
        <taxon>Coniochaetales</taxon>
        <taxon>Coniochaetaceae</taxon>
        <taxon>Coniochaeta</taxon>
    </lineage>
</organism>
<protein>
    <recommendedName>
        <fullName evidence="3">F-box domain-containing protein</fullName>
    </recommendedName>
</protein>
<accession>A0A420Y574</accession>
<dbReference type="EMBL" id="QVQW01000048">
    <property type="protein sequence ID" value="RKU43039.1"/>
    <property type="molecule type" value="Genomic_DNA"/>
</dbReference>